<name>A0A5Q0GUM9_SACSY</name>
<dbReference type="InterPro" id="IPR012042">
    <property type="entry name" value="NeuTTM/CthTTM-like"/>
</dbReference>
<dbReference type="PANTHER" id="PTHR34932:SF1">
    <property type="entry name" value="TRPL TRANSLOCATION DEFECT PROTEIN 14"/>
    <property type="match status" value="1"/>
</dbReference>
<dbReference type="GO" id="GO:0035091">
    <property type="term" value="F:phosphatidylinositol binding"/>
    <property type="evidence" value="ECO:0007669"/>
    <property type="project" value="TreeGrafter"/>
</dbReference>
<dbReference type="SUPFAM" id="SSF55154">
    <property type="entry name" value="CYTH-like phosphatases"/>
    <property type="match status" value="1"/>
</dbReference>
<accession>A0A5Q0GUM9</accession>
<proteinExistence type="predicted"/>
<evidence type="ECO:0008006" key="4">
    <source>
        <dbReference type="Google" id="ProtNLM"/>
    </source>
</evidence>
<organism evidence="2 3">
    <name type="scientific">Saccharothrix syringae</name>
    <name type="common">Nocardiopsis syringae</name>
    <dbReference type="NCBI Taxonomy" id="103733"/>
    <lineage>
        <taxon>Bacteria</taxon>
        <taxon>Bacillati</taxon>
        <taxon>Actinomycetota</taxon>
        <taxon>Actinomycetes</taxon>
        <taxon>Pseudonocardiales</taxon>
        <taxon>Pseudonocardiaceae</taxon>
        <taxon>Saccharothrix</taxon>
    </lineage>
</organism>
<evidence type="ECO:0000313" key="2">
    <source>
        <dbReference type="EMBL" id="QFZ17072.1"/>
    </source>
</evidence>
<dbReference type="KEGG" id="ssyi:EKG83_05935"/>
<dbReference type="InterPro" id="IPR033469">
    <property type="entry name" value="CYTH-like_dom_sf"/>
</dbReference>
<dbReference type="GO" id="GO:0005525">
    <property type="term" value="F:GTP binding"/>
    <property type="evidence" value="ECO:0007669"/>
    <property type="project" value="TreeGrafter"/>
</dbReference>
<sequence length="162" mass="18878">MAVEIERKFLLGGEPDWSAVRPGSIRRIEFEQVYLRVTEAGEKRIRRRVCDGRVSYEYARLTTARDGVREVEEVEIDGARYDRLMDDRDDSRHVIRKTRTTFPWDDRLYEVDHITDPGSRACWLLEVQVTRPDDAVAIPRFLPVVREVTSEPAYRNAQIALG</sequence>
<dbReference type="InterPro" id="IPR053227">
    <property type="entry name" value="TRPL-trafficking_regulator"/>
</dbReference>
<dbReference type="PIRSF" id="PIRSF016487">
    <property type="entry name" value="CYTH_UCP016487"/>
    <property type="match status" value="1"/>
</dbReference>
<protein>
    <recommendedName>
        <fullName evidence="4">CYTH domain-containing protein</fullName>
    </recommendedName>
</protein>
<dbReference type="Proteomes" id="UP000325787">
    <property type="component" value="Chromosome"/>
</dbReference>
<dbReference type="RefSeq" id="WP_153277905.1">
    <property type="nucleotide sequence ID" value="NZ_CP034550.1"/>
</dbReference>
<evidence type="ECO:0000313" key="3">
    <source>
        <dbReference type="Proteomes" id="UP000325787"/>
    </source>
</evidence>
<dbReference type="OrthoDB" id="9805588at2"/>
<feature type="active site" description="Proton acceptor" evidence="1">
    <location>
        <position position="34"/>
    </location>
</feature>
<dbReference type="AlphaFoldDB" id="A0A5Q0GUM9"/>
<gene>
    <name evidence="2" type="ORF">EKG83_05935</name>
</gene>
<dbReference type="Gene3D" id="2.40.320.10">
    <property type="entry name" value="Hypothetical Protein Pfu-838710-001"/>
    <property type="match status" value="1"/>
</dbReference>
<reference evidence="3" key="1">
    <citation type="journal article" date="2021" name="Curr. Microbiol.">
        <title>Complete genome of nocamycin-producing strain Saccharothrix syringae NRRL B-16468 reveals the biosynthetic potential for secondary metabolites.</title>
        <authorList>
            <person name="Mo X."/>
            <person name="Yang S."/>
        </authorList>
    </citation>
    <scope>NUCLEOTIDE SEQUENCE [LARGE SCALE GENOMIC DNA]</scope>
    <source>
        <strain evidence="3">ATCC 51364 / DSM 43886 / JCM 6844 / KCTC 9398 / NBRC 14523 / NRRL B-16468 / INA 2240</strain>
    </source>
</reference>
<dbReference type="PANTHER" id="PTHR34932">
    <property type="entry name" value="TRPL TRANSLOCATION DEFECT PROTEIN 14"/>
    <property type="match status" value="1"/>
</dbReference>
<dbReference type="EMBL" id="CP034550">
    <property type="protein sequence ID" value="QFZ17072.1"/>
    <property type="molecule type" value="Genomic_DNA"/>
</dbReference>
<evidence type="ECO:0000256" key="1">
    <source>
        <dbReference type="PIRSR" id="PIRSR016487-1"/>
    </source>
</evidence>
<keyword evidence="3" id="KW-1185">Reference proteome</keyword>
<dbReference type="GO" id="GO:0070300">
    <property type="term" value="F:phosphatidic acid binding"/>
    <property type="evidence" value="ECO:0007669"/>
    <property type="project" value="TreeGrafter"/>
</dbReference>